<accession>A0A3M8Q807</accession>
<dbReference type="PANTHER" id="PTHR13847">
    <property type="entry name" value="SARCOSINE DEHYDROGENASE-RELATED"/>
    <property type="match status" value="1"/>
</dbReference>
<keyword evidence="7 10" id="KW-0274">FAD</keyword>
<sequence>MLTSYQLSSPHLSWGDDGAPHSDQFSDVYFDQESGLEESRHVFIKNNQLVERWARCQQSAFVIAETGFGTGLNFLCTWHAFLEHAPCDKQLHFISVEKFPLTKEMLSDALKMWPSLSAFSAELIDAYPDVCHGFHRVELEQGRVQLTLWFGDAEDGFAALNADIDAWFLDGFAPSKNPEMWTDTLFQHIHRLSHQGTTFSTFTAAGIVRRGLKSVGFDVRKVKGFGQKREMTVGELNKTCKPLTERMAQGQAWFNVCHDTPSNNTPVRVLVVGSGLAGANTAYALAKQGVKVQVWEQGNIIAGEASGNPQGMLYPKLTAQDTRLNRFYLSAYLHAARFFNTLSSALDHKRPFWDQCGLIQIPKNAKEAERFQKLLSQQLYPDSVLHASTQKPDSIFLPLSGWVAPQVLCEHLLSHPNIEVRLNTPLKTLNLASTSSFSGSDNLGSESRVSVWQAKSDAQITEFSHVVLCTANATNQLQLTPHLPTSAIRGQVSQMKQDDAVRACLDSGIDPDVIQIDSVLCEFGYFSPPINGELHFGSTYDLKDNDKTVREEGHQRNLNILEGLLGLKNSPFKTEDCEGRVSFRCAVADYTPIVGPVQSEAAYQQAFSTLSKNAKWKTDQVAEPCQTLYVNIGHGSRGLVSTPLSGEYLASLITQTPSPLEQDIGHLLHPSRFLIRDLKRKQ</sequence>
<evidence type="ECO:0000256" key="9">
    <source>
        <dbReference type="ARBA" id="ARBA00023268"/>
    </source>
</evidence>
<comment type="similarity">
    <text evidence="10">In the N-terminal section; belongs to the methyltransferase superfamily. tRNA (mnm(5)s(2)U34)-methyltransferase family.</text>
</comment>
<evidence type="ECO:0000259" key="12">
    <source>
        <dbReference type="Pfam" id="PF05430"/>
    </source>
</evidence>
<evidence type="ECO:0000256" key="6">
    <source>
        <dbReference type="ARBA" id="ARBA00022694"/>
    </source>
</evidence>
<dbReference type="GO" id="GO:0016645">
    <property type="term" value="F:oxidoreductase activity, acting on the CH-NH group of donors"/>
    <property type="evidence" value="ECO:0007669"/>
    <property type="project" value="InterPro"/>
</dbReference>
<evidence type="ECO:0000259" key="11">
    <source>
        <dbReference type="Pfam" id="PF01266"/>
    </source>
</evidence>
<dbReference type="RefSeq" id="WP_123094766.1">
    <property type="nucleotide sequence ID" value="NZ_RIZG01000002.1"/>
</dbReference>
<keyword evidence="4 10" id="KW-0808">Transferase</keyword>
<evidence type="ECO:0000256" key="7">
    <source>
        <dbReference type="ARBA" id="ARBA00022827"/>
    </source>
</evidence>
<comment type="function">
    <text evidence="10">Catalyzes the last two steps in the biosynthesis of 5-methylaminomethyl-2-thiouridine (mnm(5)s(2)U) at the wobble position (U34) in tRNA. Catalyzes the FAD-dependent demodification of cmnm(5)s(2)U34 to nm(5)s(2)U34, followed by the transfer of a methyl group from S-adenosyl-L-methionine to nm(5)s(2)U34, to form mnm(5)s(2)U34.</text>
</comment>
<comment type="cofactor">
    <cofactor evidence="10">
        <name>FAD</name>
        <dbReference type="ChEBI" id="CHEBI:57692"/>
    </cofactor>
</comment>
<keyword evidence="3 10" id="KW-0285">Flavoprotein</keyword>
<evidence type="ECO:0000256" key="3">
    <source>
        <dbReference type="ARBA" id="ARBA00022630"/>
    </source>
</evidence>
<reference evidence="13 14" key="1">
    <citation type="journal article" date="2012" name="Int. J. Syst. Evol. Microbiol.">
        <title>Marinomonas hwangdonensis sp. nov., isolated from seawater.</title>
        <authorList>
            <person name="Jung Y.T."/>
            <person name="Oh T.K."/>
            <person name="Yoon J.H."/>
        </authorList>
    </citation>
    <scope>NUCLEOTIDE SEQUENCE [LARGE SCALE GENOMIC DNA]</scope>
    <source>
        <strain evidence="13 14">HDW-15</strain>
    </source>
</reference>
<dbReference type="Gene3D" id="3.40.50.150">
    <property type="entry name" value="Vaccinia Virus protein VP39"/>
    <property type="match status" value="1"/>
</dbReference>
<dbReference type="Pfam" id="PF01266">
    <property type="entry name" value="DAO"/>
    <property type="match status" value="1"/>
</dbReference>
<name>A0A3M8Q807_9GAMM</name>
<evidence type="ECO:0000256" key="10">
    <source>
        <dbReference type="HAMAP-Rule" id="MF_01102"/>
    </source>
</evidence>
<evidence type="ECO:0000256" key="5">
    <source>
        <dbReference type="ARBA" id="ARBA00022691"/>
    </source>
</evidence>
<dbReference type="EMBL" id="RIZG01000002">
    <property type="protein sequence ID" value="RNF52217.1"/>
    <property type="molecule type" value="Genomic_DNA"/>
</dbReference>
<dbReference type="GO" id="GO:0005737">
    <property type="term" value="C:cytoplasm"/>
    <property type="evidence" value="ECO:0007669"/>
    <property type="project" value="UniProtKB-SubCell"/>
</dbReference>
<dbReference type="AlphaFoldDB" id="A0A3M8Q807"/>
<keyword evidence="8 10" id="KW-0560">Oxidoreductase</keyword>
<dbReference type="GO" id="GO:0032259">
    <property type="term" value="P:methylation"/>
    <property type="evidence" value="ECO:0007669"/>
    <property type="project" value="UniProtKB-KW"/>
</dbReference>
<feature type="region of interest" description="tRNA (mnm(5)s(2)U34)-methyltransferase" evidence="10">
    <location>
        <begin position="1"/>
        <end position="237"/>
    </location>
</feature>
<feature type="region of interest" description="FAD-dependent cmnm(5)s(2)U34 oxidoreductase" evidence="10">
    <location>
        <begin position="272"/>
        <end position="682"/>
    </location>
</feature>
<dbReference type="InterPro" id="IPR017610">
    <property type="entry name" value="tRNA_S-uridine_synth_MnmC_C"/>
</dbReference>
<dbReference type="InterPro" id="IPR008471">
    <property type="entry name" value="MnmC-like_methylTransf"/>
</dbReference>
<keyword evidence="5 10" id="KW-0949">S-adenosyl-L-methionine</keyword>
<dbReference type="GO" id="GO:0050660">
    <property type="term" value="F:flavin adenine dinucleotide binding"/>
    <property type="evidence" value="ECO:0007669"/>
    <property type="project" value="UniProtKB-UniRule"/>
</dbReference>
<evidence type="ECO:0000256" key="2">
    <source>
        <dbReference type="ARBA" id="ARBA00022603"/>
    </source>
</evidence>
<dbReference type="Pfam" id="PF05430">
    <property type="entry name" value="Methyltransf_30"/>
    <property type="match status" value="1"/>
</dbReference>
<dbReference type="PANTHER" id="PTHR13847:SF283">
    <property type="entry name" value="TRNA 5-METHYLAMINOMETHYL-2-THIOURIDINE BIOSYNTHESIS BIFUNCTIONAL PROTEIN MNMC"/>
    <property type="match status" value="1"/>
</dbReference>
<proteinExistence type="inferred from homology"/>
<keyword evidence="6 10" id="KW-0819">tRNA processing</keyword>
<dbReference type="EC" id="2.1.1.61" evidence="10"/>
<dbReference type="NCBIfam" id="NF002481">
    <property type="entry name" value="PRK01747.1-2"/>
    <property type="match status" value="1"/>
</dbReference>
<dbReference type="InterPro" id="IPR023032">
    <property type="entry name" value="tRNA_MAMT_biosynth_bifunc_MnmC"/>
</dbReference>
<dbReference type="OrthoDB" id="9786494at2"/>
<dbReference type="GO" id="GO:0004808">
    <property type="term" value="F:tRNA (5-methylaminomethyl-2-thiouridylate)(34)-methyltransferase activity"/>
    <property type="evidence" value="ECO:0007669"/>
    <property type="project" value="UniProtKB-EC"/>
</dbReference>
<comment type="catalytic activity">
    <reaction evidence="10">
        <text>5-aminomethyl-2-thiouridine(34) in tRNA + S-adenosyl-L-methionine = 5-methylaminomethyl-2-thiouridine(34) in tRNA + S-adenosyl-L-homocysteine + H(+)</text>
        <dbReference type="Rhea" id="RHEA:19569"/>
        <dbReference type="Rhea" id="RHEA-COMP:10195"/>
        <dbReference type="Rhea" id="RHEA-COMP:10197"/>
        <dbReference type="ChEBI" id="CHEBI:15378"/>
        <dbReference type="ChEBI" id="CHEBI:57856"/>
        <dbReference type="ChEBI" id="CHEBI:59789"/>
        <dbReference type="ChEBI" id="CHEBI:74454"/>
        <dbReference type="ChEBI" id="CHEBI:74455"/>
        <dbReference type="EC" id="2.1.1.61"/>
    </reaction>
</comment>
<keyword evidence="1 10" id="KW-0963">Cytoplasm</keyword>
<keyword evidence="2 10" id="KW-0489">Methyltransferase</keyword>
<evidence type="ECO:0000313" key="13">
    <source>
        <dbReference type="EMBL" id="RNF52217.1"/>
    </source>
</evidence>
<dbReference type="SUPFAM" id="SSF51905">
    <property type="entry name" value="FAD/NAD(P)-binding domain"/>
    <property type="match status" value="1"/>
</dbReference>
<dbReference type="GO" id="GO:0002097">
    <property type="term" value="P:tRNA wobble base modification"/>
    <property type="evidence" value="ECO:0007669"/>
    <property type="project" value="UniProtKB-UniRule"/>
</dbReference>
<evidence type="ECO:0000256" key="8">
    <source>
        <dbReference type="ARBA" id="ARBA00023002"/>
    </source>
</evidence>
<organism evidence="13 14">
    <name type="scientific">Marinomonas hwangdonensis</name>
    <dbReference type="NCBI Taxonomy" id="1053647"/>
    <lineage>
        <taxon>Bacteria</taxon>
        <taxon>Pseudomonadati</taxon>
        <taxon>Pseudomonadota</taxon>
        <taxon>Gammaproteobacteria</taxon>
        <taxon>Oceanospirillales</taxon>
        <taxon>Oceanospirillaceae</taxon>
        <taxon>Marinomonas</taxon>
    </lineage>
</organism>
<dbReference type="InterPro" id="IPR029063">
    <property type="entry name" value="SAM-dependent_MTases_sf"/>
</dbReference>
<dbReference type="NCBIfam" id="TIGR03197">
    <property type="entry name" value="MnmC_Cterm"/>
    <property type="match status" value="1"/>
</dbReference>
<dbReference type="Gene3D" id="3.30.9.10">
    <property type="entry name" value="D-Amino Acid Oxidase, subunit A, domain 2"/>
    <property type="match status" value="1"/>
</dbReference>
<feature type="domain" description="FAD dependent oxidoreductase" evidence="11">
    <location>
        <begin position="268"/>
        <end position="652"/>
    </location>
</feature>
<dbReference type="InterPro" id="IPR047785">
    <property type="entry name" value="tRNA_MNMC2"/>
</dbReference>
<evidence type="ECO:0000313" key="14">
    <source>
        <dbReference type="Proteomes" id="UP000280507"/>
    </source>
</evidence>
<protein>
    <recommendedName>
        <fullName evidence="10">tRNA 5-methylaminomethyl-2-thiouridine biosynthesis bifunctional protein MnmC</fullName>
        <shortName evidence="10">tRNA mnm(5)s(2)U biosynthesis bifunctional protein</shortName>
    </recommendedName>
    <domain>
        <recommendedName>
            <fullName evidence="10">tRNA (mnm(5)s(2)U34)-methyltransferase</fullName>
            <ecNumber evidence="10">2.1.1.61</ecNumber>
        </recommendedName>
    </domain>
    <domain>
        <recommendedName>
            <fullName evidence="10">FAD-dependent cmnm(5)s(2)U34 oxidoreductase</fullName>
            <ecNumber evidence="10">1.5.-.-</ecNumber>
        </recommendedName>
    </domain>
</protein>
<evidence type="ECO:0000256" key="4">
    <source>
        <dbReference type="ARBA" id="ARBA00022679"/>
    </source>
</evidence>
<evidence type="ECO:0000256" key="1">
    <source>
        <dbReference type="ARBA" id="ARBA00022490"/>
    </source>
</evidence>
<gene>
    <name evidence="10 13" type="primary">mnmC</name>
    <name evidence="13" type="ORF">EBI00_04750</name>
</gene>
<dbReference type="InterPro" id="IPR006076">
    <property type="entry name" value="FAD-dep_OxRdtase"/>
</dbReference>
<dbReference type="HAMAP" id="MF_01102">
    <property type="entry name" value="MnmC"/>
    <property type="match status" value="1"/>
</dbReference>
<feature type="domain" description="MnmC-like methyltransferase" evidence="12">
    <location>
        <begin position="116"/>
        <end position="236"/>
    </location>
</feature>
<comment type="similarity">
    <text evidence="10">In the C-terminal section; belongs to the DAO family.</text>
</comment>
<comment type="caution">
    <text evidence="13">The sequence shown here is derived from an EMBL/GenBank/DDBJ whole genome shotgun (WGS) entry which is preliminary data.</text>
</comment>
<dbReference type="Proteomes" id="UP000280507">
    <property type="component" value="Unassembled WGS sequence"/>
</dbReference>
<dbReference type="InterPro" id="IPR036188">
    <property type="entry name" value="FAD/NAD-bd_sf"/>
</dbReference>
<keyword evidence="9 10" id="KW-0511">Multifunctional enzyme</keyword>
<dbReference type="Gene3D" id="3.50.50.60">
    <property type="entry name" value="FAD/NAD(P)-binding domain"/>
    <property type="match status" value="1"/>
</dbReference>
<dbReference type="NCBIfam" id="NF033855">
    <property type="entry name" value="tRNA_MNMC2"/>
    <property type="match status" value="1"/>
</dbReference>
<comment type="subcellular location">
    <subcellularLocation>
        <location evidence="10">Cytoplasm</location>
    </subcellularLocation>
</comment>
<dbReference type="EC" id="1.5.-.-" evidence="10"/>
<keyword evidence="14" id="KW-1185">Reference proteome</keyword>